<dbReference type="GeneID" id="36538229"/>
<feature type="region of interest" description="Disordered" evidence="1">
    <location>
        <begin position="364"/>
        <end position="396"/>
    </location>
</feature>
<organism evidence="2 3">
    <name type="scientific">Aspergillus novofumigatus (strain IBT 16806)</name>
    <dbReference type="NCBI Taxonomy" id="1392255"/>
    <lineage>
        <taxon>Eukaryota</taxon>
        <taxon>Fungi</taxon>
        <taxon>Dikarya</taxon>
        <taxon>Ascomycota</taxon>
        <taxon>Pezizomycotina</taxon>
        <taxon>Eurotiomycetes</taxon>
        <taxon>Eurotiomycetidae</taxon>
        <taxon>Eurotiales</taxon>
        <taxon>Aspergillaceae</taxon>
        <taxon>Aspergillus</taxon>
        <taxon>Aspergillus subgen. Fumigati</taxon>
    </lineage>
</organism>
<dbReference type="EMBL" id="MSZS01000008">
    <property type="protein sequence ID" value="PKX90297.1"/>
    <property type="molecule type" value="Genomic_DNA"/>
</dbReference>
<keyword evidence="3" id="KW-1185">Reference proteome</keyword>
<feature type="compositionally biased region" description="Polar residues" evidence="1">
    <location>
        <begin position="16"/>
        <end position="32"/>
    </location>
</feature>
<comment type="caution">
    <text evidence="2">The sequence shown here is derived from an EMBL/GenBank/DDBJ whole genome shotgun (WGS) entry which is preliminary data.</text>
</comment>
<gene>
    <name evidence="2" type="ORF">P174DRAFT_496961</name>
</gene>
<reference evidence="3" key="1">
    <citation type="journal article" date="2018" name="Proc. Natl. Acad. Sci. U.S.A.">
        <title>Linking secondary metabolites to gene clusters through genome sequencing of six diverse Aspergillus species.</title>
        <authorList>
            <person name="Kaerboelling I."/>
            <person name="Vesth T.C."/>
            <person name="Frisvad J.C."/>
            <person name="Nybo J.L."/>
            <person name="Theobald S."/>
            <person name="Kuo A."/>
            <person name="Bowyer P."/>
            <person name="Matsuda Y."/>
            <person name="Mondo S."/>
            <person name="Lyhne E.K."/>
            <person name="Kogle M.E."/>
            <person name="Clum A."/>
            <person name="Lipzen A."/>
            <person name="Salamov A."/>
            <person name="Ngan C.Y."/>
            <person name="Daum C."/>
            <person name="Chiniquy J."/>
            <person name="Barry K."/>
            <person name="LaButti K."/>
            <person name="Haridas S."/>
            <person name="Simmons B.A."/>
            <person name="Magnuson J.K."/>
            <person name="Mortensen U.H."/>
            <person name="Larsen T.O."/>
            <person name="Grigoriev I.V."/>
            <person name="Baker S.E."/>
            <person name="Andersen M.R."/>
        </authorList>
    </citation>
    <scope>NUCLEOTIDE SEQUENCE [LARGE SCALE GENOMIC DNA]</scope>
    <source>
        <strain evidence="3">IBT 16806</strain>
    </source>
</reference>
<dbReference type="OMA" id="NNGHMKE"/>
<evidence type="ECO:0000313" key="3">
    <source>
        <dbReference type="Proteomes" id="UP000234474"/>
    </source>
</evidence>
<feature type="region of interest" description="Disordered" evidence="1">
    <location>
        <begin position="1"/>
        <end position="41"/>
    </location>
</feature>
<name>A0A2I1BY46_ASPN1</name>
<proteinExistence type="predicted"/>
<dbReference type="AlphaFoldDB" id="A0A2I1BY46"/>
<dbReference type="OrthoDB" id="4469495at2759"/>
<dbReference type="RefSeq" id="XP_024678892.1">
    <property type="nucleotide sequence ID" value="XM_024830892.1"/>
</dbReference>
<feature type="region of interest" description="Disordered" evidence="1">
    <location>
        <begin position="55"/>
        <end position="80"/>
    </location>
</feature>
<evidence type="ECO:0000313" key="2">
    <source>
        <dbReference type="EMBL" id="PKX90297.1"/>
    </source>
</evidence>
<dbReference type="Proteomes" id="UP000234474">
    <property type="component" value="Unassembled WGS sequence"/>
</dbReference>
<dbReference type="VEuPathDB" id="FungiDB:P174DRAFT_496961"/>
<sequence>MDSTEKSSRLAFGLTSFPSSTPRQDSDQSGPSHQIGFTFRPPKACGGFSQWASGSAGLLNTSPSEDHAPDVSGKTNPTSPACKMELHASEDAPRIVAEGAPGASAVVVRGEQEQVNSLGLLASGAIAPDRTEMSGVMSLVPVAARTSRAYVVLESQKDPGNCLPLGSLDISTLSSDKVLYYFSVLAIQALLLPKFQCDSSKKRGFWKGKLTLYGLTFESDYSFHTPLQAKSAMARKALEKLQRPYSSWTVPPEPMDCPLTTGWSWTDILKDYCIQNGLPEPTYTKYSHKQGCRHEAQVANFSRFGALKHYAQEWNSKNSAAQMTLYALLTLGQLPPDGISGAAALRNFDEGLLVVVPRETFQAGISNGNDSSKGPRKRLGEDHASKGQAKKRVVKDSSEGVNANLLPLAGNSRLAPIEQHEQNVEKRWSVSYRELESELERGWETHTGKLQRICQLLSLEVPEIRIERNNGHMKEGDYKASAYFSNDPFLRRASPIGESKGSMSEAKEGCAQKVARYLIEMVREDTRLEDEAAKEIDRIRNWGALAAKRTISIAEGIQMYEYRSVHRGQTKLMFLDQR</sequence>
<accession>A0A2I1BY46</accession>
<evidence type="ECO:0000256" key="1">
    <source>
        <dbReference type="SAM" id="MobiDB-lite"/>
    </source>
</evidence>
<protein>
    <submittedName>
        <fullName evidence="2">Uncharacterized protein</fullName>
    </submittedName>
</protein>